<dbReference type="GO" id="GO:0003735">
    <property type="term" value="F:structural constituent of ribosome"/>
    <property type="evidence" value="ECO:0007669"/>
    <property type="project" value="InterPro"/>
</dbReference>
<keyword evidence="2 7" id="KW-0699">rRNA-binding</keyword>
<dbReference type="HAMAP" id="MF_00500">
    <property type="entry name" value="Ribosomal_bS20"/>
    <property type="match status" value="1"/>
</dbReference>
<keyword evidence="3 7" id="KW-0694">RNA-binding</keyword>
<evidence type="ECO:0000256" key="1">
    <source>
        <dbReference type="ARBA" id="ARBA00007634"/>
    </source>
</evidence>
<dbReference type="GO" id="GO:0015935">
    <property type="term" value="C:small ribosomal subunit"/>
    <property type="evidence" value="ECO:0007669"/>
    <property type="project" value="TreeGrafter"/>
</dbReference>
<dbReference type="Proteomes" id="UP000177177">
    <property type="component" value="Unassembled WGS sequence"/>
</dbReference>
<keyword evidence="4 7" id="KW-0689">Ribosomal protein</keyword>
<comment type="function">
    <text evidence="7">Binds directly to 16S ribosomal RNA.</text>
</comment>
<evidence type="ECO:0000256" key="6">
    <source>
        <dbReference type="ARBA" id="ARBA00035136"/>
    </source>
</evidence>
<evidence type="ECO:0000256" key="7">
    <source>
        <dbReference type="HAMAP-Rule" id="MF_00500"/>
    </source>
</evidence>
<evidence type="ECO:0000256" key="3">
    <source>
        <dbReference type="ARBA" id="ARBA00022884"/>
    </source>
</evidence>
<dbReference type="Pfam" id="PF01649">
    <property type="entry name" value="Ribosomal_S20p"/>
    <property type="match status" value="1"/>
</dbReference>
<comment type="similarity">
    <text evidence="1 7">Belongs to the bacterial ribosomal protein bS20 family.</text>
</comment>
<keyword evidence="5 7" id="KW-0687">Ribonucleoprotein</keyword>
<organism evidence="8 9">
    <name type="scientific">Candidatus Sungbacteria bacterium RIFCSPHIGHO2_02_FULL_53_17</name>
    <dbReference type="NCBI Taxonomy" id="1802275"/>
    <lineage>
        <taxon>Bacteria</taxon>
        <taxon>Candidatus Sungiibacteriota</taxon>
    </lineage>
</organism>
<reference evidence="8 9" key="1">
    <citation type="journal article" date="2016" name="Nat. Commun.">
        <title>Thousands of microbial genomes shed light on interconnected biogeochemical processes in an aquifer system.</title>
        <authorList>
            <person name="Anantharaman K."/>
            <person name="Brown C.T."/>
            <person name="Hug L.A."/>
            <person name="Sharon I."/>
            <person name="Castelle C.J."/>
            <person name="Probst A.J."/>
            <person name="Thomas B.C."/>
            <person name="Singh A."/>
            <person name="Wilkins M.J."/>
            <person name="Karaoz U."/>
            <person name="Brodie E.L."/>
            <person name="Williams K.H."/>
            <person name="Hubbard S.S."/>
            <person name="Banfield J.F."/>
        </authorList>
    </citation>
    <scope>NUCLEOTIDE SEQUENCE [LARGE SCALE GENOMIC DNA]</scope>
</reference>
<name>A0A1G2KUI5_9BACT</name>
<gene>
    <name evidence="7" type="primary">rpsT</name>
    <name evidence="8" type="ORF">A3C92_02175</name>
</gene>
<dbReference type="EMBL" id="MHQN01000024">
    <property type="protein sequence ID" value="OHA03120.1"/>
    <property type="molecule type" value="Genomic_DNA"/>
</dbReference>
<dbReference type="GO" id="GO:0070181">
    <property type="term" value="F:small ribosomal subunit rRNA binding"/>
    <property type="evidence" value="ECO:0007669"/>
    <property type="project" value="TreeGrafter"/>
</dbReference>
<dbReference type="PANTHER" id="PTHR33398">
    <property type="entry name" value="30S RIBOSOMAL PROTEIN S20"/>
    <property type="match status" value="1"/>
</dbReference>
<evidence type="ECO:0000256" key="4">
    <source>
        <dbReference type="ARBA" id="ARBA00022980"/>
    </source>
</evidence>
<dbReference type="GO" id="GO:0005829">
    <property type="term" value="C:cytosol"/>
    <property type="evidence" value="ECO:0007669"/>
    <property type="project" value="TreeGrafter"/>
</dbReference>
<evidence type="ECO:0000313" key="9">
    <source>
        <dbReference type="Proteomes" id="UP000177177"/>
    </source>
</evidence>
<dbReference type="PANTHER" id="PTHR33398:SF1">
    <property type="entry name" value="SMALL RIBOSOMAL SUBUNIT PROTEIN BS20C"/>
    <property type="match status" value="1"/>
</dbReference>
<dbReference type="InterPro" id="IPR036510">
    <property type="entry name" value="Ribosomal_bS20_sf"/>
</dbReference>
<dbReference type="NCBIfam" id="TIGR00029">
    <property type="entry name" value="S20"/>
    <property type="match status" value="1"/>
</dbReference>
<dbReference type="AlphaFoldDB" id="A0A1G2KUI5"/>
<dbReference type="Gene3D" id="1.20.58.110">
    <property type="entry name" value="Ribosomal protein S20"/>
    <property type="match status" value="1"/>
</dbReference>
<comment type="caution">
    <text evidence="8">The sequence shown here is derived from an EMBL/GenBank/DDBJ whole genome shotgun (WGS) entry which is preliminary data.</text>
</comment>
<accession>A0A1G2KUI5</accession>
<proteinExistence type="inferred from homology"/>
<evidence type="ECO:0000256" key="5">
    <source>
        <dbReference type="ARBA" id="ARBA00023274"/>
    </source>
</evidence>
<evidence type="ECO:0000313" key="8">
    <source>
        <dbReference type="EMBL" id="OHA03120.1"/>
    </source>
</evidence>
<dbReference type="InterPro" id="IPR002583">
    <property type="entry name" value="Ribosomal_bS20"/>
</dbReference>
<sequence length="89" mass="10009">MPITTSAKKALRQSVRRKIRNTIKKDAYKDAVRVVRKFVSDGKIEDAKKALVLAYQALDKAAKTHAIKKNKAGRLKSRLTKFIGKSVNK</sequence>
<protein>
    <recommendedName>
        <fullName evidence="6 7">Small ribosomal subunit protein bS20</fullName>
    </recommendedName>
</protein>
<dbReference type="SUPFAM" id="SSF46992">
    <property type="entry name" value="Ribosomal protein S20"/>
    <property type="match status" value="1"/>
</dbReference>
<dbReference type="GO" id="GO:0006412">
    <property type="term" value="P:translation"/>
    <property type="evidence" value="ECO:0007669"/>
    <property type="project" value="UniProtKB-UniRule"/>
</dbReference>
<evidence type="ECO:0000256" key="2">
    <source>
        <dbReference type="ARBA" id="ARBA00022730"/>
    </source>
</evidence>